<dbReference type="Proteomes" id="UP000236447">
    <property type="component" value="Chromosome"/>
</dbReference>
<gene>
    <name evidence="5" type="primary">yciB</name>
    <name evidence="6" type="ORF">PhaeoP88_02320</name>
</gene>
<dbReference type="EMBL" id="CP010725">
    <property type="protein sequence ID" value="AUQ99675.1"/>
    <property type="molecule type" value="Genomic_DNA"/>
</dbReference>
<dbReference type="HAMAP" id="MF_00189">
    <property type="entry name" value="YciB"/>
    <property type="match status" value="1"/>
</dbReference>
<organism evidence="6 7">
    <name type="scientific">Phaeobacter inhibens</name>
    <dbReference type="NCBI Taxonomy" id="221822"/>
    <lineage>
        <taxon>Bacteria</taxon>
        <taxon>Pseudomonadati</taxon>
        <taxon>Pseudomonadota</taxon>
        <taxon>Alphaproteobacteria</taxon>
        <taxon>Rhodobacterales</taxon>
        <taxon>Roseobacteraceae</taxon>
        <taxon>Phaeobacter</taxon>
    </lineage>
</organism>
<dbReference type="GO" id="GO:0005886">
    <property type="term" value="C:plasma membrane"/>
    <property type="evidence" value="ECO:0007669"/>
    <property type="project" value="UniProtKB-SubCell"/>
</dbReference>
<feature type="transmembrane region" description="Helical" evidence="5">
    <location>
        <begin position="41"/>
        <end position="62"/>
    </location>
</feature>
<dbReference type="PANTHER" id="PTHR36917:SF1">
    <property type="entry name" value="INNER MEMBRANE-SPANNING PROTEIN YCIB"/>
    <property type="match status" value="1"/>
</dbReference>
<name>A0A2I7KAR3_9RHOB</name>
<keyword evidence="1 5" id="KW-1003">Cell membrane</keyword>
<evidence type="ECO:0000313" key="7">
    <source>
        <dbReference type="Proteomes" id="UP000236447"/>
    </source>
</evidence>
<evidence type="ECO:0000256" key="5">
    <source>
        <dbReference type="HAMAP-Rule" id="MF_00189"/>
    </source>
</evidence>
<reference evidence="6 7" key="2">
    <citation type="journal article" date="2017" name="Genome Biol. Evol.">
        <title>Trajectories and Drivers of Genome Evolution in Surface-Associated Marine Phaeobacter.</title>
        <authorList>
            <person name="Freese H.M."/>
            <person name="Sikorski J."/>
            <person name="Bunk B."/>
            <person name="Scheuner C."/>
            <person name="Meier-Kolthoff J.P."/>
            <person name="Sproer C."/>
            <person name="Gram L."/>
            <person name="Overmann J."/>
        </authorList>
    </citation>
    <scope>NUCLEOTIDE SEQUENCE [LARGE SCALE GENOMIC DNA]</scope>
    <source>
        <strain evidence="6 7">P88</strain>
    </source>
</reference>
<keyword evidence="5" id="KW-0997">Cell inner membrane</keyword>
<accession>A0A2I7KAR3</accession>
<feature type="transmembrane region" description="Helical" evidence="5">
    <location>
        <begin position="74"/>
        <end position="90"/>
    </location>
</feature>
<evidence type="ECO:0000256" key="1">
    <source>
        <dbReference type="ARBA" id="ARBA00022475"/>
    </source>
</evidence>
<dbReference type="RefSeq" id="WP_102883760.1">
    <property type="nucleotide sequence ID" value="NZ_CP010725.1"/>
</dbReference>
<keyword evidence="3 5" id="KW-1133">Transmembrane helix</keyword>
<evidence type="ECO:0000256" key="3">
    <source>
        <dbReference type="ARBA" id="ARBA00022989"/>
    </source>
</evidence>
<feature type="transmembrane region" description="Helical" evidence="5">
    <location>
        <begin position="168"/>
        <end position="185"/>
    </location>
</feature>
<evidence type="ECO:0000256" key="4">
    <source>
        <dbReference type="ARBA" id="ARBA00023136"/>
    </source>
</evidence>
<comment type="similarity">
    <text evidence="5">Belongs to the YciB family.</text>
</comment>
<dbReference type="AlphaFoldDB" id="A0A2I7KAR3"/>
<evidence type="ECO:0000313" key="6">
    <source>
        <dbReference type="EMBL" id="AUQ99675.1"/>
    </source>
</evidence>
<protein>
    <recommendedName>
        <fullName evidence="5">Inner membrane-spanning protein YciB</fullName>
    </recommendedName>
</protein>
<evidence type="ECO:0000256" key="2">
    <source>
        <dbReference type="ARBA" id="ARBA00022692"/>
    </source>
</evidence>
<comment type="subcellular location">
    <subcellularLocation>
        <location evidence="5">Cell inner membrane</location>
        <topology evidence="5">Multi-pass membrane protein</topology>
    </subcellularLocation>
</comment>
<dbReference type="Pfam" id="PF04279">
    <property type="entry name" value="IspA"/>
    <property type="match status" value="1"/>
</dbReference>
<reference evidence="6 7" key="1">
    <citation type="journal article" date="2017" name="Front. Microbiol.">
        <title>Phaeobacter piscinae sp. nov., a species of the Roseobacter group and potential aquaculture probiont.</title>
        <authorList>
            <person name="Sonnenschein E.C."/>
            <person name="Phippen C.B.W."/>
            <person name="Nielsen K.F."/>
            <person name="Mateiu R.V."/>
            <person name="Melchiorsen J."/>
            <person name="Gram L."/>
            <person name="Overmann J."/>
            <person name="Freese H.M."/>
        </authorList>
    </citation>
    <scope>NUCLEOTIDE SEQUENCE [LARGE SCALE GENOMIC DNA]</scope>
    <source>
        <strain evidence="6 7">P88</strain>
    </source>
</reference>
<keyword evidence="4 5" id="KW-0472">Membrane</keyword>
<feature type="transmembrane region" description="Helical" evidence="5">
    <location>
        <begin position="102"/>
        <end position="122"/>
    </location>
</feature>
<feature type="transmembrane region" description="Helical" evidence="5">
    <location>
        <begin position="12"/>
        <end position="29"/>
    </location>
</feature>
<dbReference type="InterPro" id="IPR006008">
    <property type="entry name" value="YciB"/>
</dbReference>
<proteinExistence type="inferred from homology"/>
<dbReference type="PANTHER" id="PTHR36917">
    <property type="entry name" value="INTRACELLULAR SEPTATION PROTEIN A-RELATED"/>
    <property type="match status" value="1"/>
</dbReference>
<keyword evidence="2 5" id="KW-0812">Transmembrane</keyword>
<sequence>MAGKPINPTLKLALEYGPLIAFFAGYLWLRDEMFVIGGEEYRGFIIATAGFIPLMILSSLALWRLTGHISKMQVGTLIIVVLFGGLSVWFNDERFFKMKPTILYVLLGGALAIGLMRGESYLKVAMDELMPLQDAGWMILTRRLCYFFFALAVTNELVWRSLSEETWVYFKTFGLSLAMFAFFMTQARVFQAYALPDAEVDEAE</sequence>
<comment type="function">
    <text evidence="5">Plays a role in cell envelope biogenesis, maintenance of cell envelope integrity and membrane homeostasis.</text>
</comment>
<feature type="transmembrane region" description="Helical" evidence="5">
    <location>
        <begin position="143"/>
        <end position="162"/>
    </location>
</feature>